<dbReference type="OrthoDB" id="85230at2157"/>
<gene>
    <name evidence="1" type="ORF">APY94_07480</name>
</gene>
<evidence type="ECO:0000313" key="1">
    <source>
        <dbReference type="EMBL" id="KUH33102.1"/>
    </source>
</evidence>
<organism evidence="1 2">
    <name type="scientific">Thermococcus celericrescens</name>
    <dbReference type="NCBI Taxonomy" id="227598"/>
    <lineage>
        <taxon>Archaea</taxon>
        <taxon>Methanobacteriati</taxon>
        <taxon>Methanobacteriota</taxon>
        <taxon>Thermococci</taxon>
        <taxon>Thermococcales</taxon>
        <taxon>Thermococcaceae</taxon>
        <taxon>Thermococcus</taxon>
    </lineage>
</organism>
<name>A0A100XXC4_9EURY</name>
<dbReference type="Proteomes" id="UP000053462">
    <property type="component" value="Unassembled WGS sequence"/>
</dbReference>
<protein>
    <submittedName>
        <fullName evidence="1">Uncharacterized protein</fullName>
    </submittedName>
</protein>
<dbReference type="EMBL" id="LLYW01000025">
    <property type="protein sequence ID" value="KUH33102.1"/>
    <property type="molecule type" value="Genomic_DNA"/>
</dbReference>
<dbReference type="AlphaFoldDB" id="A0A100XXC4"/>
<comment type="caution">
    <text evidence="1">The sequence shown here is derived from an EMBL/GenBank/DDBJ whole genome shotgun (WGS) entry which is preliminary data.</text>
</comment>
<sequence length="102" mass="12112">MDWKRRLREDGFVEVDGFRIELSLDNTFMDMDYIPRVLFYDPPTGRWHVLRNPIPRGNSLEESWDRAVEVLCRILDGKETPVFGEEGVAERFLRALERLEAR</sequence>
<dbReference type="STRING" id="227598.APY94_07480"/>
<evidence type="ECO:0000313" key="2">
    <source>
        <dbReference type="Proteomes" id="UP000053462"/>
    </source>
</evidence>
<accession>A0A100XXC4</accession>
<proteinExistence type="predicted"/>
<reference evidence="1 2" key="1">
    <citation type="submission" date="2015-10" db="EMBL/GenBank/DDBJ databases">
        <title>Draft genome sequence of Thermococcus celericrescens strain DSM 17994.</title>
        <authorList>
            <person name="Hong S.-J."/>
            <person name="Park C.-E."/>
            <person name="Shin J.-H."/>
        </authorList>
    </citation>
    <scope>NUCLEOTIDE SEQUENCE [LARGE SCALE GENOMIC DNA]</scope>
    <source>
        <strain evidence="1 2">DSM 17994</strain>
    </source>
</reference>
<dbReference type="RefSeq" id="WP_058939036.1">
    <property type="nucleotide sequence ID" value="NZ_LLYW01000025.1"/>
</dbReference>
<keyword evidence="2" id="KW-1185">Reference proteome</keyword>